<evidence type="ECO:0000313" key="2">
    <source>
        <dbReference type="Proteomes" id="UP000676776"/>
    </source>
</evidence>
<accession>A0ABS3T1W5</accession>
<name>A0ABS3T1W5_9FLAO</name>
<dbReference type="InterPro" id="IPR036034">
    <property type="entry name" value="PDZ_sf"/>
</dbReference>
<dbReference type="GO" id="GO:0008233">
    <property type="term" value="F:peptidase activity"/>
    <property type="evidence" value="ECO:0007669"/>
    <property type="project" value="UniProtKB-KW"/>
</dbReference>
<comment type="caution">
    <text evidence="1">The sequence shown here is derived from an EMBL/GenBank/DDBJ whole genome shotgun (WGS) entry which is preliminary data.</text>
</comment>
<reference evidence="1 2" key="1">
    <citation type="submission" date="2021-03" db="EMBL/GenBank/DDBJ databases">
        <title>Winogradskyella sp. nov., isolated from costal sediment.</title>
        <authorList>
            <person name="Gao C."/>
        </authorList>
    </citation>
    <scope>NUCLEOTIDE SEQUENCE [LARGE SCALE GENOMIC DNA]</scope>
    <source>
        <strain evidence="1 2">DF17</strain>
    </source>
</reference>
<dbReference type="EMBL" id="JAGEVF010000002">
    <property type="protein sequence ID" value="MBO3115871.1"/>
    <property type="molecule type" value="Genomic_DNA"/>
</dbReference>
<proteinExistence type="predicted"/>
<dbReference type="Pfam" id="PF13650">
    <property type="entry name" value="Asp_protease_2"/>
    <property type="match status" value="1"/>
</dbReference>
<keyword evidence="1" id="KW-0645">Protease</keyword>
<protein>
    <submittedName>
        <fullName evidence="1">Aspartyl protease family protein</fullName>
    </submittedName>
</protein>
<keyword evidence="2" id="KW-1185">Reference proteome</keyword>
<dbReference type="RefSeq" id="WP_208152637.1">
    <property type="nucleotide sequence ID" value="NZ_JAGEVF010000002.1"/>
</dbReference>
<gene>
    <name evidence="1" type="ORF">J4050_03885</name>
</gene>
<organism evidence="1 2">
    <name type="scientific">Winogradskyella pelagia</name>
    <dbReference type="NCBI Taxonomy" id="2819984"/>
    <lineage>
        <taxon>Bacteria</taxon>
        <taxon>Pseudomonadati</taxon>
        <taxon>Bacteroidota</taxon>
        <taxon>Flavobacteriia</taxon>
        <taxon>Flavobacteriales</taxon>
        <taxon>Flavobacteriaceae</taxon>
        <taxon>Winogradskyella</taxon>
    </lineage>
</organism>
<dbReference type="GO" id="GO:0006508">
    <property type="term" value="P:proteolysis"/>
    <property type="evidence" value="ECO:0007669"/>
    <property type="project" value="UniProtKB-KW"/>
</dbReference>
<evidence type="ECO:0000313" key="1">
    <source>
        <dbReference type="EMBL" id="MBO3115871.1"/>
    </source>
</evidence>
<dbReference type="InterPro" id="IPR021109">
    <property type="entry name" value="Peptidase_aspartic_dom_sf"/>
</dbReference>
<sequence length="429" mass="48942">MAQDRYYMQESNSKKINFELINNLIIIPMKVNNVLLSFVLDTGVSKPILFNIAETDSVGLKNTKTFFLYGLGGDGKLEALKSSGNSFKIGDATLYNKDLYVVYDDDISFTPRLGVLVHGIIGYDIFKDFIVELNYSSRYIRLHKPNEFKRKTSRKWTQLPLDIYNKKPYLKAKVTLHNDTKIIKLLMDTGSSDALWLFEDVNRGIYPNEELVFDDYLGKGLSGSVYGQRSRVKAFEIGNFKFENANVAFPDSSSVDVTKIYKERNGSVGGEILKRFNYFFDYGNSVLYLKKNGSFKNSFTYNNSGIVLEHNGIMFVREEINVPIINKNKNSSAVSINQVVNYMTSVRPAYEIVEIRETSNAYAEGLRKGDVLIGVNNKKAYEFKLSEINELFHGKTGKTIRLKIERQGVEMVFKFKLDDAFKKNKPSTD</sequence>
<keyword evidence="1" id="KW-0378">Hydrolase</keyword>
<dbReference type="Gene3D" id="2.40.70.10">
    <property type="entry name" value="Acid Proteases"/>
    <property type="match status" value="2"/>
</dbReference>
<dbReference type="SUPFAM" id="SSF50156">
    <property type="entry name" value="PDZ domain-like"/>
    <property type="match status" value="1"/>
</dbReference>
<dbReference type="Gene3D" id="2.30.42.10">
    <property type="match status" value="1"/>
</dbReference>
<dbReference type="Proteomes" id="UP000676776">
    <property type="component" value="Unassembled WGS sequence"/>
</dbReference>